<sequence>MAAANRSMESRVGRTNQRYGAKGERLVAGIVPLSADKTKVLMIQSAGPGGWVLPKGGWELDEPTAQQAAQREAWEEAGVICTVQRDLGVIPDMRPATLLTTSAPKASYQFFEAIVSREEAQWPEMHKRKRQWVTYAQAATALVNRPELLEALNRSSLRLPAGYTTVCSAV</sequence>
<reference evidence="6 7" key="1">
    <citation type="journal article" date="2017" name="Biotechnol. Biofuels">
        <title>Differential beta-glucosidase expression as a function of carbon source availability in Talaromyces amestolkiae: a genomic and proteomic approach.</title>
        <authorList>
            <person name="de Eugenio L.I."/>
            <person name="Mendez-Liter J.A."/>
            <person name="Nieto-Dominguez M."/>
            <person name="Alonso L."/>
            <person name="Gil-Munoz J."/>
            <person name="Barriuso J."/>
            <person name="Prieto A."/>
            <person name="Martinez M.J."/>
        </authorList>
    </citation>
    <scope>NUCLEOTIDE SEQUENCE [LARGE SCALE GENOMIC DNA]</scope>
    <source>
        <strain evidence="6 7">CIB</strain>
    </source>
</reference>
<dbReference type="PANTHER" id="PTHR12629">
    <property type="entry name" value="DIPHOSPHOINOSITOL POLYPHOSPHATE PHOSPHOHYDROLASE"/>
    <property type="match status" value="1"/>
</dbReference>
<evidence type="ECO:0000313" key="6">
    <source>
        <dbReference type="EMBL" id="RAO67674.1"/>
    </source>
</evidence>
<dbReference type="CDD" id="cd04666">
    <property type="entry name" value="NUDIX_DIPP2_like_Nudt4"/>
    <property type="match status" value="1"/>
</dbReference>
<dbReference type="FunFam" id="3.90.79.10:FF:000046">
    <property type="entry name" value="Nudix/MutT family protein"/>
    <property type="match status" value="1"/>
</dbReference>
<keyword evidence="2" id="KW-0479">Metal-binding</keyword>
<evidence type="ECO:0000256" key="4">
    <source>
        <dbReference type="ARBA" id="ARBA00022842"/>
    </source>
</evidence>
<evidence type="ECO:0000259" key="5">
    <source>
        <dbReference type="PROSITE" id="PS51462"/>
    </source>
</evidence>
<dbReference type="PANTHER" id="PTHR12629:SF0">
    <property type="entry name" value="DIPHOSPHOINOSITOL-POLYPHOSPHATE DIPHOSPHATASE"/>
    <property type="match status" value="1"/>
</dbReference>
<dbReference type="RefSeq" id="XP_040732190.1">
    <property type="nucleotide sequence ID" value="XM_040875969.1"/>
</dbReference>
<dbReference type="Pfam" id="PF00293">
    <property type="entry name" value="NUDIX"/>
    <property type="match status" value="1"/>
</dbReference>
<dbReference type="STRING" id="1196081.A0A364KVV8"/>
<comment type="caution">
    <text evidence="6">The sequence shown here is derived from an EMBL/GenBank/DDBJ whole genome shotgun (WGS) entry which is preliminary data.</text>
</comment>
<dbReference type="Proteomes" id="UP000249363">
    <property type="component" value="Unassembled WGS sequence"/>
</dbReference>
<dbReference type="GO" id="GO:0000298">
    <property type="term" value="F:endopolyphosphatase activity"/>
    <property type="evidence" value="ECO:0007669"/>
    <property type="project" value="TreeGrafter"/>
</dbReference>
<dbReference type="Gene3D" id="3.90.79.10">
    <property type="entry name" value="Nucleoside Triphosphate Pyrophosphohydrolase"/>
    <property type="match status" value="1"/>
</dbReference>
<dbReference type="PROSITE" id="PS51462">
    <property type="entry name" value="NUDIX"/>
    <property type="match status" value="1"/>
</dbReference>
<dbReference type="GO" id="GO:0071543">
    <property type="term" value="P:diphosphoinositol polyphosphate metabolic process"/>
    <property type="evidence" value="ECO:0007669"/>
    <property type="project" value="TreeGrafter"/>
</dbReference>
<dbReference type="GO" id="GO:0008486">
    <property type="term" value="F:diphosphoinositol-polyphosphate diphosphatase activity"/>
    <property type="evidence" value="ECO:0007669"/>
    <property type="project" value="TreeGrafter"/>
</dbReference>
<protein>
    <recommendedName>
        <fullName evidence="5">Nudix hydrolase domain-containing protein</fullName>
    </recommendedName>
</protein>
<evidence type="ECO:0000313" key="7">
    <source>
        <dbReference type="Proteomes" id="UP000249363"/>
    </source>
</evidence>
<dbReference type="InterPro" id="IPR000086">
    <property type="entry name" value="NUDIX_hydrolase_dom"/>
</dbReference>
<keyword evidence="4" id="KW-0460">Magnesium</keyword>
<dbReference type="GO" id="GO:0005737">
    <property type="term" value="C:cytoplasm"/>
    <property type="evidence" value="ECO:0007669"/>
    <property type="project" value="TreeGrafter"/>
</dbReference>
<dbReference type="GO" id="GO:0034432">
    <property type="term" value="F:bis(5'-adenosyl)-pentaphosphatase activity"/>
    <property type="evidence" value="ECO:0007669"/>
    <property type="project" value="TreeGrafter"/>
</dbReference>
<keyword evidence="7" id="KW-1185">Reference proteome</keyword>
<dbReference type="GO" id="GO:1901911">
    <property type="term" value="P:adenosine 5'-(hexahydrogen pentaphosphate) catabolic process"/>
    <property type="evidence" value="ECO:0007669"/>
    <property type="project" value="TreeGrafter"/>
</dbReference>
<organism evidence="6 7">
    <name type="scientific">Talaromyces amestolkiae</name>
    <dbReference type="NCBI Taxonomy" id="1196081"/>
    <lineage>
        <taxon>Eukaryota</taxon>
        <taxon>Fungi</taxon>
        <taxon>Dikarya</taxon>
        <taxon>Ascomycota</taxon>
        <taxon>Pezizomycotina</taxon>
        <taxon>Eurotiomycetes</taxon>
        <taxon>Eurotiomycetidae</taxon>
        <taxon>Eurotiales</taxon>
        <taxon>Trichocomaceae</taxon>
        <taxon>Talaromyces</taxon>
        <taxon>Talaromyces sect. Talaromyces</taxon>
    </lineage>
</organism>
<dbReference type="SUPFAM" id="SSF55811">
    <property type="entry name" value="Nudix"/>
    <property type="match status" value="1"/>
</dbReference>
<dbReference type="EMBL" id="MIKG01000006">
    <property type="protein sequence ID" value="RAO67674.1"/>
    <property type="molecule type" value="Genomic_DNA"/>
</dbReference>
<gene>
    <name evidence="6" type="ORF">BHQ10_003686</name>
</gene>
<feature type="domain" description="Nudix hydrolase" evidence="5">
    <location>
        <begin position="23"/>
        <end position="155"/>
    </location>
</feature>
<dbReference type="GeneID" id="63792902"/>
<dbReference type="GO" id="GO:0046872">
    <property type="term" value="F:metal ion binding"/>
    <property type="evidence" value="ECO:0007669"/>
    <property type="project" value="UniProtKB-KW"/>
</dbReference>
<keyword evidence="3" id="KW-0378">Hydrolase</keyword>
<dbReference type="OrthoDB" id="2011998at2759"/>
<accession>A0A364KVV8</accession>
<dbReference type="GO" id="GO:1901907">
    <property type="term" value="P:diadenosine pentaphosphate catabolic process"/>
    <property type="evidence" value="ECO:0007669"/>
    <property type="project" value="TreeGrafter"/>
</dbReference>
<evidence type="ECO:0000256" key="3">
    <source>
        <dbReference type="ARBA" id="ARBA00022801"/>
    </source>
</evidence>
<dbReference type="InterPro" id="IPR047198">
    <property type="entry name" value="DDP-like_NUDIX"/>
</dbReference>
<evidence type="ECO:0000256" key="1">
    <source>
        <dbReference type="ARBA" id="ARBA00001946"/>
    </source>
</evidence>
<proteinExistence type="predicted"/>
<dbReference type="GO" id="GO:0034431">
    <property type="term" value="F:bis(5'-adenosyl)-hexaphosphatase activity"/>
    <property type="evidence" value="ECO:0007669"/>
    <property type="project" value="TreeGrafter"/>
</dbReference>
<evidence type="ECO:0000256" key="2">
    <source>
        <dbReference type="ARBA" id="ARBA00022723"/>
    </source>
</evidence>
<dbReference type="GO" id="GO:1901909">
    <property type="term" value="P:diadenosine hexaphosphate catabolic process"/>
    <property type="evidence" value="ECO:0007669"/>
    <property type="project" value="TreeGrafter"/>
</dbReference>
<name>A0A364KVV8_TALAM</name>
<comment type="cofactor">
    <cofactor evidence="1">
        <name>Mg(2+)</name>
        <dbReference type="ChEBI" id="CHEBI:18420"/>
    </cofactor>
</comment>
<dbReference type="InterPro" id="IPR015797">
    <property type="entry name" value="NUDIX_hydrolase-like_dom_sf"/>
</dbReference>
<dbReference type="GO" id="GO:0005634">
    <property type="term" value="C:nucleus"/>
    <property type="evidence" value="ECO:0007669"/>
    <property type="project" value="TreeGrafter"/>
</dbReference>
<dbReference type="AlphaFoldDB" id="A0A364KVV8"/>